<dbReference type="Proteomes" id="UP001066276">
    <property type="component" value="Chromosome 4_2"/>
</dbReference>
<reference evidence="2" key="1">
    <citation type="journal article" date="2022" name="bioRxiv">
        <title>Sequencing and chromosome-scale assembly of the giantPleurodeles waltlgenome.</title>
        <authorList>
            <person name="Brown T."/>
            <person name="Elewa A."/>
            <person name="Iarovenko S."/>
            <person name="Subramanian E."/>
            <person name="Araus A.J."/>
            <person name="Petzold A."/>
            <person name="Susuki M."/>
            <person name="Suzuki K.-i.T."/>
            <person name="Hayashi T."/>
            <person name="Toyoda A."/>
            <person name="Oliveira C."/>
            <person name="Osipova E."/>
            <person name="Leigh N.D."/>
            <person name="Simon A."/>
            <person name="Yun M.H."/>
        </authorList>
    </citation>
    <scope>NUCLEOTIDE SEQUENCE</scope>
    <source>
        <strain evidence="2">20211129_DDA</strain>
        <tissue evidence="2">Liver</tissue>
    </source>
</reference>
<proteinExistence type="predicted"/>
<feature type="region of interest" description="Disordered" evidence="1">
    <location>
        <begin position="181"/>
        <end position="203"/>
    </location>
</feature>
<protein>
    <submittedName>
        <fullName evidence="2">Uncharacterized protein</fullName>
    </submittedName>
</protein>
<feature type="compositionally biased region" description="Polar residues" evidence="1">
    <location>
        <begin position="101"/>
        <end position="124"/>
    </location>
</feature>
<evidence type="ECO:0000256" key="1">
    <source>
        <dbReference type="SAM" id="MobiDB-lite"/>
    </source>
</evidence>
<feature type="compositionally biased region" description="Polar residues" evidence="1">
    <location>
        <begin position="190"/>
        <end position="200"/>
    </location>
</feature>
<name>A0AAV7S4W5_PLEWA</name>
<evidence type="ECO:0000313" key="2">
    <source>
        <dbReference type="EMBL" id="KAJ1160034.1"/>
    </source>
</evidence>
<dbReference type="EMBL" id="JANPWB010000008">
    <property type="protein sequence ID" value="KAJ1160034.1"/>
    <property type="molecule type" value="Genomic_DNA"/>
</dbReference>
<keyword evidence="3" id="KW-1185">Reference proteome</keyword>
<organism evidence="2 3">
    <name type="scientific">Pleurodeles waltl</name>
    <name type="common">Iberian ribbed newt</name>
    <dbReference type="NCBI Taxonomy" id="8319"/>
    <lineage>
        <taxon>Eukaryota</taxon>
        <taxon>Metazoa</taxon>
        <taxon>Chordata</taxon>
        <taxon>Craniata</taxon>
        <taxon>Vertebrata</taxon>
        <taxon>Euteleostomi</taxon>
        <taxon>Amphibia</taxon>
        <taxon>Batrachia</taxon>
        <taxon>Caudata</taxon>
        <taxon>Salamandroidea</taxon>
        <taxon>Salamandridae</taxon>
        <taxon>Pleurodelinae</taxon>
        <taxon>Pleurodeles</taxon>
    </lineage>
</organism>
<dbReference type="AlphaFoldDB" id="A0AAV7S4W5"/>
<sequence>MPAAEAGPPRELRPTFHVCWLAFTSADCPSAQPSPTLCTWAAVGHCLSSTPSGLLTAPGPQPGRVLDEKMHQSDIPVAAAHVAFGLSVQPSAAPRPHYSRSARQALSMSTTDNGGPFQDSSTSPRHPRVSLAHRAQLASTLTEAEESLLNVPERYSPPALQPTASSRLRLQVKSRAASSSCNSAPEIRCPSTSTSTIGSRDQNKWRINTPIPQSLIEWWPFCGQAKPSPCIRKVDKVGFKIT</sequence>
<gene>
    <name evidence="2" type="ORF">NDU88_000536</name>
</gene>
<feature type="region of interest" description="Disordered" evidence="1">
    <location>
        <begin position="90"/>
        <end position="126"/>
    </location>
</feature>
<comment type="caution">
    <text evidence="2">The sequence shown here is derived from an EMBL/GenBank/DDBJ whole genome shotgun (WGS) entry which is preliminary data.</text>
</comment>
<evidence type="ECO:0000313" key="3">
    <source>
        <dbReference type="Proteomes" id="UP001066276"/>
    </source>
</evidence>
<accession>A0AAV7S4W5</accession>